<dbReference type="GeneID" id="25295926"/>
<evidence type="ECO:0000313" key="8">
    <source>
        <dbReference type="Proteomes" id="UP000053617"/>
    </source>
</evidence>
<protein>
    <recommendedName>
        <fullName evidence="6">Zn(2)-C6 fungal-type domain-containing protein</fullName>
    </recommendedName>
</protein>
<dbReference type="InterPro" id="IPR001138">
    <property type="entry name" value="Zn2Cys6_DnaBD"/>
</dbReference>
<dbReference type="Gene3D" id="4.10.240.10">
    <property type="entry name" value="Zn(2)-C6 fungal-type DNA-binding domain"/>
    <property type="match status" value="1"/>
</dbReference>
<organism evidence="7 8">
    <name type="scientific">Rhinocladiella mackenziei CBS 650.93</name>
    <dbReference type="NCBI Taxonomy" id="1442369"/>
    <lineage>
        <taxon>Eukaryota</taxon>
        <taxon>Fungi</taxon>
        <taxon>Dikarya</taxon>
        <taxon>Ascomycota</taxon>
        <taxon>Pezizomycotina</taxon>
        <taxon>Eurotiomycetes</taxon>
        <taxon>Chaetothyriomycetidae</taxon>
        <taxon>Chaetothyriales</taxon>
        <taxon>Herpotrichiellaceae</taxon>
        <taxon>Rhinocladiella</taxon>
    </lineage>
</organism>
<dbReference type="SUPFAM" id="SSF57701">
    <property type="entry name" value="Zn2/Cys6 DNA-binding domain"/>
    <property type="match status" value="1"/>
</dbReference>
<dbReference type="VEuPathDB" id="FungiDB:Z518_07855"/>
<keyword evidence="2" id="KW-0238">DNA-binding</keyword>
<dbReference type="HOGENOM" id="CLU_1563737_0_0_1"/>
<keyword evidence="8" id="KW-1185">Reference proteome</keyword>
<dbReference type="GO" id="GO:0008270">
    <property type="term" value="F:zinc ion binding"/>
    <property type="evidence" value="ECO:0007669"/>
    <property type="project" value="InterPro"/>
</dbReference>
<name>A0A0D2IF69_9EURO</name>
<keyword evidence="4" id="KW-0539">Nucleus</keyword>
<reference evidence="7 8" key="1">
    <citation type="submission" date="2015-01" db="EMBL/GenBank/DDBJ databases">
        <title>The Genome Sequence of Rhinocladiella mackenzie CBS 650.93.</title>
        <authorList>
            <consortium name="The Broad Institute Genomics Platform"/>
            <person name="Cuomo C."/>
            <person name="de Hoog S."/>
            <person name="Gorbushina A."/>
            <person name="Stielow B."/>
            <person name="Teixiera M."/>
            <person name="Abouelleil A."/>
            <person name="Chapman S.B."/>
            <person name="Priest M."/>
            <person name="Young S.K."/>
            <person name="Wortman J."/>
            <person name="Nusbaum C."/>
            <person name="Birren B."/>
        </authorList>
    </citation>
    <scope>NUCLEOTIDE SEQUENCE [LARGE SCALE GENOMIC DNA]</scope>
    <source>
        <strain evidence="7 8">CBS 650.93</strain>
    </source>
</reference>
<evidence type="ECO:0000256" key="4">
    <source>
        <dbReference type="ARBA" id="ARBA00023242"/>
    </source>
</evidence>
<evidence type="ECO:0000259" key="6">
    <source>
        <dbReference type="SMART" id="SM00066"/>
    </source>
</evidence>
<proteinExistence type="predicted"/>
<evidence type="ECO:0000313" key="7">
    <source>
        <dbReference type="EMBL" id="KIX01916.1"/>
    </source>
</evidence>
<dbReference type="Proteomes" id="UP000053617">
    <property type="component" value="Unassembled WGS sequence"/>
</dbReference>
<dbReference type="RefSeq" id="XP_013269052.1">
    <property type="nucleotide sequence ID" value="XM_013413598.1"/>
</dbReference>
<feature type="region of interest" description="Disordered" evidence="5">
    <location>
        <begin position="1"/>
        <end position="22"/>
    </location>
</feature>
<dbReference type="EMBL" id="KN847480">
    <property type="protein sequence ID" value="KIX01916.1"/>
    <property type="molecule type" value="Genomic_DNA"/>
</dbReference>
<keyword evidence="1" id="KW-0805">Transcription regulation</keyword>
<dbReference type="GO" id="GO:0000981">
    <property type="term" value="F:DNA-binding transcription factor activity, RNA polymerase II-specific"/>
    <property type="evidence" value="ECO:0007669"/>
    <property type="project" value="InterPro"/>
</dbReference>
<feature type="domain" description="Zn(2)-C6 fungal-type" evidence="6">
    <location>
        <begin position="20"/>
        <end position="72"/>
    </location>
</feature>
<gene>
    <name evidence="7" type="ORF">Z518_07855</name>
</gene>
<evidence type="ECO:0000256" key="3">
    <source>
        <dbReference type="ARBA" id="ARBA00023163"/>
    </source>
</evidence>
<dbReference type="GO" id="GO:0003677">
    <property type="term" value="F:DNA binding"/>
    <property type="evidence" value="ECO:0007669"/>
    <property type="project" value="UniProtKB-KW"/>
</dbReference>
<accession>A0A0D2IF69</accession>
<evidence type="ECO:0000256" key="5">
    <source>
        <dbReference type="SAM" id="MobiDB-lite"/>
    </source>
</evidence>
<sequence>MREESDTNLDSVKSKKSAKHAARRACESCRALKIRCQPAPEGSTAALQGQCQHCVDISRVCVFKEPSRTRAKRTDVRVRELEREVRALSDLLRTDELPKLPRDHGVKTADHVEPRSILNKAEAESAKNQKKRKMVDEQLDANLHQPERQNWGTASPALCPSSSRDVIDIGI</sequence>
<dbReference type="SMART" id="SM00066">
    <property type="entry name" value="GAL4"/>
    <property type="match status" value="1"/>
</dbReference>
<dbReference type="AlphaFoldDB" id="A0A0D2IF69"/>
<evidence type="ECO:0000256" key="1">
    <source>
        <dbReference type="ARBA" id="ARBA00023015"/>
    </source>
</evidence>
<evidence type="ECO:0000256" key="2">
    <source>
        <dbReference type="ARBA" id="ARBA00023125"/>
    </source>
</evidence>
<keyword evidence="3" id="KW-0804">Transcription</keyword>
<dbReference type="InterPro" id="IPR036864">
    <property type="entry name" value="Zn2-C6_fun-type_DNA-bd_sf"/>
</dbReference>
<dbReference type="STRING" id="1442369.A0A0D2IF69"/>